<feature type="region of interest" description="Disordered" evidence="2">
    <location>
        <begin position="121"/>
        <end position="161"/>
    </location>
</feature>
<dbReference type="InterPro" id="IPR018466">
    <property type="entry name" value="Kre9/Knh1-like_N"/>
</dbReference>
<dbReference type="Proteomes" id="UP000480548">
    <property type="component" value="Unassembled WGS sequence"/>
</dbReference>
<feature type="domain" description="Yeast cell wall synthesis Kre9/Knh1-like N-terminal" evidence="4">
    <location>
        <begin position="34"/>
        <end position="122"/>
    </location>
</feature>
<evidence type="ECO:0000256" key="3">
    <source>
        <dbReference type="SAM" id="SignalP"/>
    </source>
</evidence>
<gene>
    <name evidence="5" type="ORF">TWF102_004305</name>
    <name evidence="6" type="ORF">TWF703_001307</name>
</gene>
<evidence type="ECO:0000313" key="8">
    <source>
        <dbReference type="Proteomes" id="UP000480548"/>
    </source>
</evidence>
<dbReference type="PANTHER" id="PTHR40633:SF1">
    <property type="entry name" value="GPI ANCHORED SERINE-THREONINE RICH PROTEIN (AFU_ORTHOLOGUE AFUA_1G03630)"/>
    <property type="match status" value="1"/>
</dbReference>
<keyword evidence="1 3" id="KW-0732">Signal</keyword>
<feature type="compositionally biased region" description="Low complexity" evidence="2">
    <location>
        <begin position="129"/>
        <end position="161"/>
    </location>
</feature>
<dbReference type="PANTHER" id="PTHR40633">
    <property type="entry name" value="MATRIX PROTEIN, PUTATIVE (AFU_ORTHOLOGUE AFUA_8G05410)-RELATED"/>
    <property type="match status" value="1"/>
</dbReference>
<evidence type="ECO:0000256" key="2">
    <source>
        <dbReference type="SAM" id="MobiDB-lite"/>
    </source>
</evidence>
<proteinExistence type="predicted"/>
<dbReference type="AlphaFoldDB" id="A0A7C8JHK2"/>
<dbReference type="Proteomes" id="UP000475325">
    <property type="component" value="Unassembled WGS sequence"/>
</dbReference>
<sequence length="263" mass="27332">MFTKVFTTLLAISASALAYTTPTAFNETSNPIKTPGSTSIVPVGQPFDITWVPTEAGTVTILLLRGPSKNILPLYPIVEQIPNSGSYKWTPKADLEPDTTHYGIQIIIDANGQFQYSTQFGVSNPDYKPPTSSSAVSSSAAATTSAAPTTTDSYGPEETTTSYETVYTTTKSSVTSFITVTTSSVPYEEPSTTSTYVAPTVTYVPPSSNGTTSYVPTGTGQPTISSVLPPVPSQTGAASSVKVASGLLMGVAGVAAMLLKGKL</sequence>
<name>A0A7C8JHK2_ORBOL</name>
<evidence type="ECO:0000313" key="7">
    <source>
        <dbReference type="Proteomes" id="UP000475325"/>
    </source>
</evidence>
<comment type="caution">
    <text evidence="5">The sequence shown here is derived from an EMBL/GenBank/DDBJ whole genome shotgun (WGS) entry which is preliminary data.</text>
</comment>
<accession>A0A7C8JHK2</accession>
<evidence type="ECO:0000313" key="5">
    <source>
        <dbReference type="EMBL" id="KAF3112922.1"/>
    </source>
</evidence>
<dbReference type="EMBL" id="WIQZ01000012">
    <property type="protein sequence ID" value="KAF3142084.1"/>
    <property type="molecule type" value="Genomic_DNA"/>
</dbReference>
<dbReference type="EMBL" id="WIQW01000002">
    <property type="protein sequence ID" value="KAF3112922.1"/>
    <property type="molecule type" value="Genomic_DNA"/>
</dbReference>
<feature type="chain" id="PRO_5033585521" description="Yeast cell wall synthesis Kre9/Knh1-like N-terminal domain-containing protein" evidence="3">
    <location>
        <begin position="19"/>
        <end position="263"/>
    </location>
</feature>
<organism evidence="5 7">
    <name type="scientific">Orbilia oligospora</name>
    <name type="common">Nematode-trapping fungus</name>
    <name type="synonym">Arthrobotrys oligospora</name>
    <dbReference type="NCBI Taxonomy" id="2813651"/>
    <lineage>
        <taxon>Eukaryota</taxon>
        <taxon>Fungi</taxon>
        <taxon>Dikarya</taxon>
        <taxon>Ascomycota</taxon>
        <taxon>Pezizomycotina</taxon>
        <taxon>Orbiliomycetes</taxon>
        <taxon>Orbiliales</taxon>
        <taxon>Orbiliaceae</taxon>
        <taxon>Orbilia</taxon>
    </lineage>
</organism>
<dbReference type="Pfam" id="PF10342">
    <property type="entry name" value="Kre9_KNH"/>
    <property type="match status" value="1"/>
</dbReference>
<protein>
    <recommendedName>
        <fullName evidence="4">Yeast cell wall synthesis Kre9/Knh1-like N-terminal domain-containing protein</fullName>
    </recommendedName>
</protein>
<evidence type="ECO:0000256" key="1">
    <source>
        <dbReference type="ARBA" id="ARBA00022729"/>
    </source>
</evidence>
<evidence type="ECO:0000259" key="4">
    <source>
        <dbReference type="Pfam" id="PF10342"/>
    </source>
</evidence>
<evidence type="ECO:0000313" key="6">
    <source>
        <dbReference type="EMBL" id="KAF3142084.1"/>
    </source>
</evidence>
<dbReference type="InterPro" id="IPR052982">
    <property type="entry name" value="SRP1/TIP1-like"/>
</dbReference>
<reference evidence="7 8" key="1">
    <citation type="submission" date="2019-06" db="EMBL/GenBank/DDBJ databases">
        <authorList>
            <person name="Palmer J.M."/>
        </authorList>
    </citation>
    <scope>NUCLEOTIDE SEQUENCE [LARGE SCALE GENOMIC DNA]</scope>
    <source>
        <strain evidence="5 7">TWF102</strain>
        <strain evidence="6 8">TWF703</strain>
    </source>
</reference>
<feature type="signal peptide" evidence="3">
    <location>
        <begin position="1"/>
        <end position="18"/>
    </location>
</feature>